<feature type="region of interest" description="Disordered" evidence="5">
    <location>
        <begin position="191"/>
        <end position="213"/>
    </location>
</feature>
<evidence type="ECO:0000256" key="1">
    <source>
        <dbReference type="ARBA" id="ARBA00005537"/>
    </source>
</evidence>
<evidence type="ECO:0000256" key="2">
    <source>
        <dbReference type="ARBA" id="ARBA00023054"/>
    </source>
</evidence>
<feature type="compositionally biased region" description="Basic and acidic residues" evidence="5">
    <location>
        <begin position="203"/>
        <end position="213"/>
    </location>
</feature>
<dbReference type="Pfam" id="PF05769">
    <property type="entry name" value="SIKE"/>
    <property type="match status" value="1"/>
</dbReference>
<comment type="similarity">
    <text evidence="1">Belongs to the SIKE family.</text>
</comment>
<keyword evidence="2" id="KW-0175">Coiled coil</keyword>
<comment type="caution">
    <text evidence="6">The sequence shown here is derived from an EMBL/GenBank/DDBJ whole genome shotgun (WGS) entry which is preliminary data.</text>
</comment>
<organism evidence="6 7">
    <name type="scientific">Huso huso</name>
    <name type="common">Beluga</name>
    <name type="synonym">Acipenser huso</name>
    <dbReference type="NCBI Taxonomy" id="61971"/>
    <lineage>
        <taxon>Eukaryota</taxon>
        <taxon>Metazoa</taxon>
        <taxon>Chordata</taxon>
        <taxon>Craniata</taxon>
        <taxon>Vertebrata</taxon>
        <taxon>Euteleostomi</taxon>
        <taxon>Actinopterygii</taxon>
        <taxon>Chondrostei</taxon>
        <taxon>Acipenseriformes</taxon>
        <taxon>Acipenseridae</taxon>
        <taxon>Huso</taxon>
    </lineage>
</organism>
<reference evidence="6 7" key="1">
    <citation type="submission" date="2021-05" db="EMBL/GenBank/DDBJ databases">
        <authorList>
            <person name="Zahm M."/>
            <person name="Klopp C."/>
            <person name="Cabau C."/>
            <person name="Kuhl H."/>
            <person name="Suciu R."/>
            <person name="Ciorpac M."/>
            <person name="Holostenco D."/>
            <person name="Gessner J."/>
            <person name="Wuertz S."/>
            <person name="Hohne C."/>
            <person name="Stock M."/>
            <person name="Gislard M."/>
            <person name="Lluch J."/>
            <person name="Milhes M."/>
            <person name="Lampietro C."/>
            <person name="Lopez Roques C."/>
            <person name="Donnadieu C."/>
            <person name="Du K."/>
            <person name="Schartl M."/>
            <person name="Guiguen Y."/>
        </authorList>
    </citation>
    <scope>NUCLEOTIDE SEQUENCE [LARGE SCALE GENOMIC DNA]</scope>
    <source>
        <strain evidence="6">Hh-F2</strain>
        <tissue evidence="6">Blood</tissue>
    </source>
</reference>
<protein>
    <recommendedName>
        <fullName evidence="3">Suppressor of IKBKE 1</fullName>
    </recommendedName>
    <alternativeName>
        <fullName evidence="4">Suppressor of IKK-epsilon</fullName>
    </alternativeName>
</protein>
<gene>
    <name evidence="6" type="ORF">HHUSO_G30593</name>
</gene>
<keyword evidence="7" id="KW-1185">Reference proteome</keyword>
<evidence type="ECO:0000313" key="6">
    <source>
        <dbReference type="EMBL" id="KAK6470394.1"/>
    </source>
</evidence>
<evidence type="ECO:0000256" key="3">
    <source>
        <dbReference type="ARBA" id="ARBA00041003"/>
    </source>
</evidence>
<evidence type="ECO:0000256" key="4">
    <source>
        <dbReference type="ARBA" id="ARBA00042344"/>
    </source>
</evidence>
<evidence type="ECO:0000256" key="5">
    <source>
        <dbReference type="SAM" id="MobiDB-lite"/>
    </source>
</evidence>
<dbReference type="InterPro" id="IPR008555">
    <property type="entry name" value="SIKE"/>
</dbReference>
<dbReference type="PANTHER" id="PTHR12186:SF4">
    <property type="entry name" value="SUPPRESSOR OF IKBKE 1"/>
    <property type="match status" value="1"/>
</dbReference>
<proteinExistence type="inferred from homology"/>
<accession>A0ABR0YCN7</accession>
<name>A0ABR0YCN7_HUSHU</name>
<dbReference type="EMBL" id="JAHFZB010000035">
    <property type="protein sequence ID" value="KAK6470394.1"/>
    <property type="molecule type" value="Genomic_DNA"/>
</dbReference>
<dbReference type="PANTHER" id="PTHR12186">
    <property type="entry name" value="SIKE FAMILY MEMBER"/>
    <property type="match status" value="1"/>
</dbReference>
<sequence>MACTMQKILGDARTLLERLKEHDMAAESLVEQSGALNQRVEGMREVGTALPDKYKEDCPELKDLSKYKPHILLTQENTQIKELQQENRELWLSLEEHQYALELIMGKYRKQMLLFMTAKKKMDTKPVLSLHQEHSKEVQVQVDRICEMGAVMRKAVHVDDQHFCSIQERLAQLEASRTEPHTGHLRELLSISKGAVKQQQRQQKKEPSENTIK</sequence>
<dbReference type="Proteomes" id="UP001369086">
    <property type="component" value="Unassembled WGS sequence"/>
</dbReference>
<evidence type="ECO:0000313" key="7">
    <source>
        <dbReference type="Proteomes" id="UP001369086"/>
    </source>
</evidence>